<keyword evidence="1" id="KW-0732">Signal</keyword>
<dbReference type="Pfam" id="PF05150">
    <property type="entry name" value="Legionella_OMP"/>
    <property type="match status" value="1"/>
</dbReference>
<evidence type="ECO:0000313" key="3">
    <source>
        <dbReference type="Proteomes" id="UP000054422"/>
    </source>
</evidence>
<sequence length="319" mass="35017">MFKKTSLALLGLAASSYVSAGTMGPVCTPGNVTVPCEARAWDLGIQALYLKSVYDADRAYRQVQILPDRYEDVHGWDWGYRLEGSYHFNTGNDVTINWTHYSDYVSPNGLIGSVAVFPINFPYSVTGIYKNRFDQVNLVVGQHADFGLVKNIRFYGGLQYAKIDVDDTNYYATIFPVLGPVQLFDNTDFNGLGPVWGIDYSYDLTSAFSVTANGAASILYGTGRYNLGYAAFPAGPNGAIVNSIYASKKMIVPSLEAKLGLNYAYNMPQGVLNIEGGYQVMNYFNALHSQFLQTITTSLANSDYGLYGPYIGVKYLGNA</sequence>
<comment type="caution">
    <text evidence="2">The sequence shown here is derived from an EMBL/GenBank/DDBJ whole genome shotgun (WGS) entry which is preliminary data.</text>
</comment>
<dbReference type="PIRSF" id="PIRSF011407">
    <property type="entry name" value="Major_OMP_Legionella"/>
    <property type="match status" value="1"/>
</dbReference>
<proteinExistence type="predicted"/>
<evidence type="ECO:0000313" key="2">
    <source>
        <dbReference type="EMBL" id="KGP62332.1"/>
    </source>
</evidence>
<feature type="chain" id="PRO_5001993739" evidence="1">
    <location>
        <begin position="21"/>
        <end position="319"/>
    </location>
</feature>
<accession>A0A0A2SNM3</accession>
<dbReference type="RefSeq" id="WP_035891261.1">
    <property type="nucleotide sequence ID" value="NZ_JNCF01000078.1"/>
</dbReference>
<feature type="signal peptide" evidence="1">
    <location>
        <begin position="1"/>
        <end position="20"/>
    </location>
</feature>
<reference evidence="2 3" key="1">
    <citation type="submission" date="2014-05" db="EMBL/GenBank/DDBJ databases">
        <authorList>
            <person name="Rizzardi K."/>
            <person name="Winiecka-Krusnell J."/>
            <person name="Ramliden M."/>
            <person name="Alm E."/>
            <person name="Andersson S."/>
            <person name="Byfors S."/>
        </authorList>
    </citation>
    <scope>NUCLEOTIDE SEQUENCE [LARGE SCALE GENOMIC DNA]</scope>
    <source>
        <strain evidence="2 3">LEGN</strain>
    </source>
</reference>
<dbReference type="OrthoDB" id="5653740at2"/>
<organism evidence="2 3">
    <name type="scientific">Legionella norrlandica</name>
    <dbReference type="NCBI Taxonomy" id="1498499"/>
    <lineage>
        <taxon>Bacteria</taxon>
        <taxon>Pseudomonadati</taxon>
        <taxon>Pseudomonadota</taxon>
        <taxon>Gammaproteobacteria</taxon>
        <taxon>Legionellales</taxon>
        <taxon>Legionellaceae</taxon>
        <taxon>Legionella</taxon>
    </lineage>
</organism>
<dbReference type="Proteomes" id="UP000054422">
    <property type="component" value="Unassembled WGS sequence"/>
</dbReference>
<dbReference type="AlphaFoldDB" id="A0A0A2SNM3"/>
<keyword evidence="3" id="KW-1185">Reference proteome</keyword>
<dbReference type="STRING" id="1498499.EP47_13165"/>
<name>A0A0A2SNM3_9GAMM</name>
<dbReference type="EMBL" id="JNCF01000078">
    <property type="protein sequence ID" value="KGP62332.1"/>
    <property type="molecule type" value="Genomic_DNA"/>
</dbReference>
<gene>
    <name evidence="2" type="ORF">EP47_13165</name>
</gene>
<dbReference type="InterPro" id="IPR007825">
    <property type="entry name" value="Major_OMP_Legionella"/>
</dbReference>
<protein>
    <submittedName>
        <fullName evidence="2">Membrane protein</fullName>
    </submittedName>
</protein>
<evidence type="ECO:0000256" key="1">
    <source>
        <dbReference type="SAM" id="SignalP"/>
    </source>
</evidence>